<dbReference type="EMBL" id="JAHDYR010000005">
    <property type="protein sequence ID" value="KAG9396848.1"/>
    <property type="molecule type" value="Genomic_DNA"/>
</dbReference>
<reference evidence="2" key="1">
    <citation type="submission" date="2021-05" db="EMBL/GenBank/DDBJ databases">
        <title>A free-living protist that lacks canonical eukaryotic 1 DNA replication and segregation systems.</title>
        <authorList>
            <person name="Salas-Leiva D.E."/>
            <person name="Tromer E.C."/>
            <person name="Curtis B.A."/>
            <person name="Jerlstrom-Hultqvist J."/>
            <person name="Kolisko M."/>
            <person name="Yi Z."/>
            <person name="Salas-Leiva J.S."/>
            <person name="Gallot-Lavallee L."/>
            <person name="Kops G.J.P.L."/>
            <person name="Archibald J.M."/>
            <person name="Simpson A.G.B."/>
            <person name="Roger A.J."/>
        </authorList>
    </citation>
    <scope>NUCLEOTIDE SEQUENCE</scope>
    <source>
        <strain evidence="2">BICM</strain>
    </source>
</reference>
<evidence type="ECO:0000313" key="2">
    <source>
        <dbReference type="EMBL" id="KAG9396848.1"/>
    </source>
</evidence>
<name>A0A8J6E471_9EUKA</name>
<dbReference type="AlphaFoldDB" id="A0A8J6E471"/>
<evidence type="ECO:0000256" key="1">
    <source>
        <dbReference type="SAM" id="MobiDB-lite"/>
    </source>
</evidence>
<evidence type="ECO:0000313" key="3">
    <source>
        <dbReference type="Proteomes" id="UP000717585"/>
    </source>
</evidence>
<keyword evidence="3" id="KW-1185">Reference proteome</keyword>
<accession>A0A8J6E471</accession>
<gene>
    <name evidence="2" type="ORF">J8273_1895</name>
</gene>
<feature type="region of interest" description="Disordered" evidence="1">
    <location>
        <begin position="23"/>
        <end position="43"/>
    </location>
</feature>
<organism evidence="2 3">
    <name type="scientific">Carpediemonas membranifera</name>
    <dbReference type="NCBI Taxonomy" id="201153"/>
    <lineage>
        <taxon>Eukaryota</taxon>
        <taxon>Metamonada</taxon>
        <taxon>Carpediemonas-like organisms</taxon>
        <taxon>Carpediemonas</taxon>
    </lineage>
</organism>
<sequence length="204" mass="23975">MASVEAILKELEKYEEYNRASKEAQKNAISERQREKAGLEEDEQLRERFAKEMEVLENENRKIRSMRKKEQTAINEVTVRMSELRKEKNRVDMALNAARTEAELLAKKHERSLAESTKEREKVVALEERLAAIQKESQAIADKRKTEMREMQRWVKDAAAEIDERMQLICIQHKQRHHMESASVLRGLEADIDRQMAETQRKLG</sequence>
<comment type="caution">
    <text evidence="2">The sequence shown here is derived from an EMBL/GenBank/DDBJ whole genome shotgun (WGS) entry which is preliminary data.</text>
</comment>
<protein>
    <submittedName>
        <fullName evidence="2">Chromosome segregation protein</fullName>
    </submittedName>
</protein>
<proteinExistence type="predicted"/>
<dbReference type="Proteomes" id="UP000717585">
    <property type="component" value="Unassembled WGS sequence"/>
</dbReference>